<dbReference type="GO" id="GO:0008081">
    <property type="term" value="F:phosphoric diester hydrolase activity"/>
    <property type="evidence" value="ECO:0007669"/>
    <property type="project" value="TreeGrafter"/>
</dbReference>
<evidence type="ECO:0000313" key="4">
    <source>
        <dbReference type="EMBL" id="QQM99885.1"/>
    </source>
</evidence>
<evidence type="ECO:0000259" key="3">
    <source>
        <dbReference type="Pfam" id="PF19272"/>
    </source>
</evidence>
<dbReference type="GO" id="GO:0005615">
    <property type="term" value="C:extracellular space"/>
    <property type="evidence" value="ECO:0007669"/>
    <property type="project" value="TreeGrafter"/>
</dbReference>
<accession>A0A7T7P1J5</accession>
<sequence>MGPGADERQPEAVPLFQEKFARRYLRLVRKYAQIIVGQFFGHLHSDTFRLVYSDQGQPVSWMLMAPAVTPRRTNSGSANNQGLRLYKFDTDTGQVLDYTQYYLDLESANSRDQADWQPEYNLTTYYDLKHLTPQSLHNLAQSFRSDPHSTYFPKYYKANSVGLDSGECLASCVHTHFCAITKLDYTEFTHCQEAAASALASSGPRLATVTLTALLFTVTPFVT</sequence>
<proteinExistence type="evidence at transcript level"/>
<name>A0A7T7P1J5_LAOST</name>
<keyword evidence="2" id="KW-0325">Glycoprotein</keyword>
<dbReference type="SUPFAM" id="SSF56300">
    <property type="entry name" value="Metallo-dependent phosphatases"/>
    <property type="match status" value="1"/>
</dbReference>
<dbReference type="AlphaFoldDB" id="A0A7T7P1J5"/>
<dbReference type="Pfam" id="PF19272">
    <property type="entry name" value="ASMase_C"/>
    <property type="match status" value="1"/>
</dbReference>
<reference evidence="4" key="1">
    <citation type="submission" date="2020-10" db="EMBL/GenBank/DDBJ databases">
        <authorList>
            <person name="Zhang M.-J."/>
        </authorList>
    </citation>
    <scope>NUCLEOTIDE SEQUENCE</scope>
</reference>
<dbReference type="PANTHER" id="PTHR10340">
    <property type="entry name" value="SPHINGOMYELIN PHOSPHODIESTERASE"/>
    <property type="match status" value="1"/>
</dbReference>
<evidence type="ECO:0000256" key="1">
    <source>
        <dbReference type="ARBA" id="ARBA00022801"/>
    </source>
</evidence>
<dbReference type="PANTHER" id="PTHR10340:SF57">
    <property type="entry name" value="METALLOPHOS DOMAIN-CONTAINING PROTEIN"/>
    <property type="match status" value="1"/>
</dbReference>
<dbReference type="InterPro" id="IPR029052">
    <property type="entry name" value="Metallo-depent_PP-like"/>
</dbReference>
<organism evidence="4">
    <name type="scientific">Laodelphax striatellus</name>
    <name type="common">Small brown planthopper</name>
    <name type="synonym">Delphax striatella</name>
    <dbReference type="NCBI Taxonomy" id="195883"/>
    <lineage>
        <taxon>Eukaryota</taxon>
        <taxon>Metazoa</taxon>
        <taxon>Ecdysozoa</taxon>
        <taxon>Arthropoda</taxon>
        <taxon>Hexapoda</taxon>
        <taxon>Insecta</taxon>
        <taxon>Pterygota</taxon>
        <taxon>Neoptera</taxon>
        <taxon>Paraneoptera</taxon>
        <taxon>Hemiptera</taxon>
        <taxon>Auchenorrhyncha</taxon>
        <taxon>Fulgoroidea</taxon>
        <taxon>Delphacidae</taxon>
        <taxon>Criomorphinae</taxon>
        <taxon>Laodelphax</taxon>
    </lineage>
</organism>
<dbReference type="InterPro" id="IPR045473">
    <property type="entry name" value="ASM_C"/>
</dbReference>
<protein>
    <submittedName>
        <fullName evidence="4">Sphingomyelinase</fullName>
    </submittedName>
</protein>
<feature type="domain" description="Sphingomyelin phosphodiesterase C-terminal" evidence="3">
    <location>
        <begin position="57"/>
        <end position="193"/>
    </location>
</feature>
<keyword evidence="1" id="KW-0378">Hydrolase</keyword>
<gene>
    <name evidence="4" type="primary">SMase</name>
</gene>
<dbReference type="EMBL" id="MW139929">
    <property type="protein sequence ID" value="QQM99885.1"/>
    <property type="molecule type" value="mRNA"/>
</dbReference>
<evidence type="ECO:0000256" key="2">
    <source>
        <dbReference type="ARBA" id="ARBA00023180"/>
    </source>
</evidence>